<dbReference type="Pfam" id="PF03466">
    <property type="entry name" value="LysR_substrate"/>
    <property type="match status" value="1"/>
</dbReference>
<keyword evidence="2" id="KW-0805">Transcription regulation</keyword>
<dbReference type="Gene3D" id="1.10.10.10">
    <property type="entry name" value="Winged helix-like DNA-binding domain superfamily/Winged helix DNA-binding domain"/>
    <property type="match status" value="1"/>
</dbReference>
<accession>A0ABV2BW52</accession>
<evidence type="ECO:0000256" key="4">
    <source>
        <dbReference type="ARBA" id="ARBA00023163"/>
    </source>
</evidence>
<dbReference type="EMBL" id="JBEVCJ010000016">
    <property type="protein sequence ID" value="MET1256013.1"/>
    <property type="molecule type" value="Genomic_DNA"/>
</dbReference>
<keyword evidence="7" id="KW-1185">Reference proteome</keyword>
<evidence type="ECO:0000256" key="3">
    <source>
        <dbReference type="ARBA" id="ARBA00023125"/>
    </source>
</evidence>
<dbReference type="SUPFAM" id="SSF53850">
    <property type="entry name" value="Periplasmic binding protein-like II"/>
    <property type="match status" value="1"/>
</dbReference>
<dbReference type="PROSITE" id="PS50931">
    <property type="entry name" value="HTH_LYSR"/>
    <property type="match status" value="1"/>
</dbReference>
<evidence type="ECO:0000313" key="7">
    <source>
        <dbReference type="Proteomes" id="UP001548189"/>
    </source>
</evidence>
<dbReference type="RefSeq" id="WP_353896599.1">
    <property type="nucleotide sequence ID" value="NZ_JBEVCJ010000016.1"/>
</dbReference>
<evidence type="ECO:0000259" key="5">
    <source>
        <dbReference type="PROSITE" id="PS50931"/>
    </source>
</evidence>
<dbReference type="Proteomes" id="UP001548189">
    <property type="component" value="Unassembled WGS sequence"/>
</dbReference>
<feature type="domain" description="HTH lysR-type" evidence="5">
    <location>
        <begin position="1"/>
        <end position="58"/>
    </location>
</feature>
<evidence type="ECO:0000256" key="1">
    <source>
        <dbReference type="ARBA" id="ARBA00009437"/>
    </source>
</evidence>
<evidence type="ECO:0000256" key="2">
    <source>
        <dbReference type="ARBA" id="ARBA00023015"/>
    </source>
</evidence>
<dbReference type="Pfam" id="PF00126">
    <property type="entry name" value="HTH_1"/>
    <property type="match status" value="1"/>
</dbReference>
<protein>
    <submittedName>
        <fullName evidence="6">LysR family transcriptional regulator</fullName>
    </submittedName>
</protein>
<organism evidence="6 7">
    <name type="scientific">Aliikangiella maris</name>
    <dbReference type="NCBI Taxonomy" id="3162458"/>
    <lineage>
        <taxon>Bacteria</taxon>
        <taxon>Pseudomonadati</taxon>
        <taxon>Pseudomonadota</taxon>
        <taxon>Gammaproteobacteria</taxon>
        <taxon>Oceanospirillales</taxon>
        <taxon>Pleioneaceae</taxon>
        <taxon>Aliikangiella</taxon>
    </lineage>
</organism>
<reference evidence="6 7" key="1">
    <citation type="submission" date="2024-06" db="EMBL/GenBank/DDBJ databases">
        <authorList>
            <person name="Li F."/>
        </authorList>
    </citation>
    <scope>NUCLEOTIDE SEQUENCE [LARGE SCALE GENOMIC DNA]</scope>
    <source>
        <strain evidence="6 7">GXAS 311</strain>
    </source>
</reference>
<comment type="caution">
    <text evidence="6">The sequence shown here is derived from an EMBL/GenBank/DDBJ whole genome shotgun (WGS) entry which is preliminary data.</text>
</comment>
<gene>
    <name evidence="6" type="ORF">ABVT43_12815</name>
</gene>
<dbReference type="PANTHER" id="PTHR30419">
    <property type="entry name" value="HTH-TYPE TRANSCRIPTIONAL REGULATOR YBHD"/>
    <property type="match status" value="1"/>
</dbReference>
<keyword evidence="3" id="KW-0238">DNA-binding</keyword>
<sequence>MNINQLRFTLALAQTNSFSKAAEQCCVAQPTLSNALSQLEDELSARLFQRTTRAVSLTPFGQHMLPIIESALTGINQIPHAARFWQSQQTPCVRIGFSPVVSRTALTLMSKLFKQENPEIELSFRECSIRERTIMLENDELDVVINPVIGKNDYLNYSLFNAEPLYFICGESIHRPDQKIAINTLSSKKLILTETSCDLHWVTQSLLQKAGVSLQYQFAQASSFIDVEQQVSAAQGSGILPRSKINSSEHLAKPLLLNNGELAVINNYFFWHARAMDKAHVEKFIDYLLRA</sequence>
<proteinExistence type="inferred from homology"/>
<name>A0ABV2BW52_9GAMM</name>
<evidence type="ECO:0000313" key="6">
    <source>
        <dbReference type="EMBL" id="MET1256013.1"/>
    </source>
</evidence>
<dbReference type="SUPFAM" id="SSF46785">
    <property type="entry name" value="Winged helix' DNA-binding domain"/>
    <property type="match status" value="1"/>
</dbReference>
<dbReference type="PANTHER" id="PTHR30419:SF8">
    <property type="entry name" value="NITROGEN ASSIMILATION TRANSCRIPTIONAL ACTIVATOR-RELATED"/>
    <property type="match status" value="1"/>
</dbReference>
<dbReference type="InterPro" id="IPR005119">
    <property type="entry name" value="LysR_subst-bd"/>
</dbReference>
<dbReference type="CDD" id="cd05466">
    <property type="entry name" value="PBP2_LTTR_substrate"/>
    <property type="match status" value="1"/>
</dbReference>
<dbReference type="InterPro" id="IPR050950">
    <property type="entry name" value="HTH-type_LysR_regulators"/>
</dbReference>
<dbReference type="PRINTS" id="PR00039">
    <property type="entry name" value="HTHLYSR"/>
</dbReference>
<comment type="similarity">
    <text evidence="1">Belongs to the LysR transcriptional regulatory family.</text>
</comment>
<dbReference type="InterPro" id="IPR036388">
    <property type="entry name" value="WH-like_DNA-bd_sf"/>
</dbReference>
<dbReference type="InterPro" id="IPR000847">
    <property type="entry name" value="LysR_HTH_N"/>
</dbReference>
<dbReference type="InterPro" id="IPR036390">
    <property type="entry name" value="WH_DNA-bd_sf"/>
</dbReference>
<dbReference type="Gene3D" id="3.40.190.290">
    <property type="match status" value="1"/>
</dbReference>
<keyword evidence="4" id="KW-0804">Transcription</keyword>